<evidence type="ECO:0000313" key="2">
    <source>
        <dbReference type="Proteomes" id="UP000578000"/>
    </source>
</evidence>
<gene>
    <name evidence="1" type="ORF">HNR55_002884</name>
</gene>
<evidence type="ECO:0000313" key="1">
    <source>
        <dbReference type="EMBL" id="MBB6458277.1"/>
    </source>
</evidence>
<protein>
    <recommendedName>
        <fullName evidence="3">Transposase</fullName>
    </recommendedName>
</protein>
<sequence>MTERVSRLLQIEGIPRGNISGSVHALEEKGIKLCIPERKSRRKPAKYDKRKYKRHNRIEIMFGRLKDWRRVTTRYD</sequence>
<proteinExistence type="predicted"/>
<organism evidence="1 2">
    <name type="scientific">Acetobacter lovaniensis</name>
    <dbReference type="NCBI Taxonomy" id="104100"/>
    <lineage>
        <taxon>Bacteria</taxon>
        <taxon>Pseudomonadati</taxon>
        <taxon>Pseudomonadota</taxon>
        <taxon>Alphaproteobacteria</taxon>
        <taxon>Acetobacterales</taxon>
        <taxon>Acetobacteraceae</taxon>
        <taxon>Acetobacter</taxon>
    </lineage>
</organism>
<accession>A0A841QJX4</accession>
<dbReference type="AlphaFoldDB" id="A0A841QJX4"/>
<dbReference type="EMBL" id="JACHIE010000017">
    <property type="protein sequence ID" value="MBB6458277.1"/>
    <property type="molecule type" value="Genomic_DNA"/>
</dbReference>
<reference evidence="1 2" key="1">
    <citation type="submission" date="2020-08" db="EMBL/GenBank/DDBJ databases">
        <title>Genomic Encyclopedia of Type Strains, Phase IV (KMG-IV): sequencing the most valuable type-strain genomes for metagenomic binning, comparative biology and taxonomic classification.</title>
        <authorList>
            <person name="Goeker M."/>
        </authorList>
    </citation>
    <scope>NUCLEOTIDE SEQUENCE [LARGE SCALE GENOMIC DNA]</scope>
    <source>
        <strain evidence="1 2">DSM 4491</strain>
    </source>
</reference>
<dbReference type="Proteomes" id="UP000578000">
    <property type="component" value="Unassembled WGS sequence"/>
</dbReference>
<keyword evidence="2" id="KW-1185">Reference proteome</keyword>
<evidence type="ECO:0008006" key="3">
    <source>
        <dbReference type="Google" id="ProtNLM"/>
    </source>
</evidence>
<comment type="caution">
    <text evidence="1">The sequence shown here is derived from an EMBL/GenBank/DDBJ whole genome shotgun (WGS) entry which is preliminary data.</text>
</comment>
<name>A0A841QJX4_9PROT</name>